<feature type="region of interest" description="Disordered" evidence="1">
    <location>
        <begin position="489"/>
        <end position="522"/>
    </location>
</feature>
<reference evidence="2" key="2">
    <citation type="submission" date="2015-06" db="UniProtKB">
        <authorList>
            <consortium name="EnsemblPlants"/>
        </authorList>
    </citation>
    <scope>IDENTIFICATION</scope>
    <source>
        <strain evidence="2">DM1-3 516 R44</strain>
    </source>
</reference>
<feature type="region of interest" description="Disordered" evidence="1">
    <location>
        <begin position="139"/>
        <end position="168"/>
    </location>
</feature>
<dbReference type="EnsemblPlants" id="PGSC0003DMT400090021">
    <property type="protein sequence ID" value="PGSC0003DMT400090021"/>
    <property type="gene ID" value="PGSC0003DMG400039592"/>
</dbReference>
<organism evidence="2 3">
    <name type="scientific">Solanum tuberosum</name>
    <name type="common">Potato</name>
    <dbReference type="NCBI Taxonomy" id="4113"/>
    <lineage>
        <taxon>Eukaryota</taxon>
        <taxon>Viridiplantae</taxon>
        <taxon>Streptophyta</taxon>
        <taxon>Embryophyta</taxon>
        <taxon>Tracheophyta</taxon>
        <taxon>Spermatophyta</taxon>
        <taxon>Magnoliopsida</taxon>
        <taxon>eudicotyledons</taxon>
        <taxon>Gunneridae</taxon>
        <taxon>Pentapetalae</taxon>
        <taxon>asterids</taxon>
        <taxon>lamiids</taxon>
        <taxon>Solanales</taxon>
        <taxon>Solanaceae</taxon>
        <taxon>Solanoideae</taxon>
        <taxon>Solaneae</taxon>
        <taxon>Solanum</taxon>
    </lineage>
</organism>
<dbReference type="AlphaFoldDB" id="M1DJF8"/>
<evidence type="ECO:0000313" key="3">
    <source>
        <dbReference type="Proteomes" id="UP000011115"/>
    </source>
</evidence>
<reference evidence="3" key="1">
    <citation type="journal article" date="2011" name="Nature">
        <title>Genome sequence and analysis of the tuber crop potato.</title>
        <authorList>
            <consortium name="The Potato Genome Sequencing Consortium"/>
        </authorList>
    </citation>
    <scope>NUCLEOTIDE SEQUENCE [LARGE SCALE GENOMIC DNA]</scope>
    <source>
        <strain evidence="3">cv. DM1-3 516 R44</strain>
    </source>
</reference>
<dbReference type="Gramene" id="PGSC0003DMT400090021">
    <property type="protein sequence ID" value="PGSC0003DMT400090021"/>
    <property type="gene ID" value="PGSC0003DMG400039592"/>
</dbReference>
<keyword evidence="3" id="KW-1185">Reference proteome</keyword>
<dbReference type="InParanoid" id="M1DJF8"/>
<proteinExistence type="predicted"/>
<evidence type="ECO:0000256" key="1">
    <source>
        <dbReference type="SAM" id="MobiDB-lite"/>
    </source>
</evidence>
<dbReference type="PaxDb" id="4113-PGSC0003DMT400090021"/>
<sequence length="546" mass="61973">MSVKEYDLKFTKLSRYSPTMVADSRANMSKFVSGVFEIMVKECRTAMLVNDMDFSRLMVHANITEEEKLKEKSREAKRAKTGVVTSHIQGPMDMVILNSDKGFLVKVPPMLLPSSTKIECLTLILKEEMVDHTIRDCPYVSKNDGDNRGRSQPNPSYGPSGSDPNAPKQNNFMHFRLVMIKRVLPMWLPIWLDARSLGRINPPGKRQNGWSLPQRLHLKDLREPNFLRQGERVQINGSNLQSRAQEVPSLTTWMSTLPTSLLQSMTRWIELRSKAEQAPQVLLVQEPPPRSMNMLKDVGLKTILEEKWLSTNVVADMYPTVWDMIHFHKFERFIQPCGPYVPSWVRVLYDGYGKLIFKGKKKASSFAPVDYVSVQGKKVKCSNMEINERIEAEYTRDEVEWRKTSQVDTSPTVDIDKLEANITPSTQDSEPSVTVDIILTNNGDESDNLENNEKDLGIREAVIYNDLEDLEGKMVQMAREDLIRDTSMIGFNGAQPTPRGESGTDAPIKRASDAQRSPKVSLTGGSWLSSCLIFETVTLFYIEDIV</sequence>
<evidence type="ECO:0000313" key="2">
    <source>
        <dbReference type="EnsemblPlants" id="PGSC0003DMT400090021"/>
    </source>
</evidence>
<accession>M1DJF8</accession>
<dbReference type="PANTHER" id="PTHR33180">
    <property type="entry name" value="PHOTOSYSTEM II CP43 REACTION CENTER PROTEIN"/>
    <property type="match status" value="1"/>
</dbReference>
<dbReference type="HOGENOM" id="CLU_499140_0_0_1"/>
<protein>
    <submittedName>
        <fullName evidence="2">Gag-pol polyprotein</fullName>
    </submittedName>
</protein>
<feature type="compositionally biased region" description="Polar residues" evidence="1">
    <location>
        <begin position="150"/>
        <end position="168"/>
    </location>
</feature>
<name>M1DJF8_SOLTU</name>
<dbReference type="Proteomes" id="UP000011115">
    <property type="component" value="Unassembled WGS sequence"/>
</dbReference>
<dbReference type="PANTHER" id="PTHR33180:SF31">
    <property type="entry name" value="POLYPROTEIN PROTEIN"/>
    <property type="match status" value="1"/>
</dbReference>